<keyword evidence="1" id="KW-1133">Transmembrane helix</keyword>
<evidence type="ECO:0000256" key="1">
    <source>
        <dbReference type="SAM" id="Phobius"/>
    </source>
</evidence>
<evidence type="ECO:0000313" key="2">
    <source>
        <dbReference type="EMBL" id="KXT06460.1"/>
    </source>
</evidence>
<protein>
    <submittedName>
        <fullName evidence="2">Uncharacterized protein</fullName>
    </submittedName>
</protein>
<gene>
    <name evidence="2" type="ORF">AC578_6037</name>
</gene>
<feature type="transmembrane region" description="Helical" evidence="1">
    <location>
        <begin position="85"/>
        <end position="109"/>
    </location>
</feature>
<dbReference type="Proteomes" id="UP000070133">
    <property type="component" value="Unassembled WGS sequence"/>
</dbReference>
<dbReference type="AlphaFoldDB" id="A0A139HVF9"/>
<proteinExistence type="predicted"/>
<name>A0A139HVF9_9PEZI</name>
<sequence>MVQAVEDEPATILVQERNAAGTDWPRRLLATIITLVMLRLQLLITADQLSKSNTRHDLPCATIGIEELLQRAFGRAFETSPFATCYVQGLALFILQIILIPTVATVAAYKQSKLKSADGYHLFLSGNFANRPLSCLIVQWCLKIWSGKATAWNNQISWMVLGLVYLGLPILMDRGIGRPQCDVLKIIGTLSADGGSGSDLAKQVYRHAKKMSLFRGCAPWTWLNLFLA</sequence>
<accession>A0A139HVF9</accession>
<dbReference type="EMBL" id="LFZN01000006">
    <property type="protein sequence ID" value="KXT06460.1"/>
    <property type="molecule type" value="Genomic_DNA"/>
</dbReference>
<comment type="caution">
    <text evidence="2">The sequence shown here is derived from an EMBL/GenBank/DDBJ whole genome shotgun (WGS) entry which is preliminary data.</text>
</comment>
<evidence type="ECO:0000313" key="3">
    <source>
        <dbReference type="Proteomes" id="UP000070133"/>
    </source>
</evidence>
<organism evidence="2 3">
    <name type="scientific">Pseudocercospora eumusae</name>
    <dbReference type="NCBI Taxonomy" id="321146"/>
    <lineage>
        <taxon>Eukaryota</taxon>
        <taxon>Fungi</taxon>
        <taxon>Dikarya</taxon>
        <taxon>Ascomycota</taxon>
        <taxon>Pezizomycotina</taxon>
        <taxon>Dothideomycetes</taxon>
        <taxon>Dothideomycetidae</taxon>
        <taxon>Mycosphaerellales</taxon>
        <taxon>Mycosphaerellaceae</taxon>
        <taxon>Pseudocercospora</taxon>
    </lineage>
</organism>
<keyword evidence="3" id="KW-1185">Reference proteome</keyword>
<keyword evidence="1" id="KW-0472">Membrane</keyword>
<dbReference type="OrthoDB" id="10460510at2759"/>
<keyword evidence="1" id="KW-0812">Transmembrane</keyword>
<reference evidence="2 3" key="1">
    <citation type="submission" date="2015-07" db="EMBL/GenBank/DDBJ databases">
        <title>Comparative genomics of the Sigatoka disease complex on banana suggests a link between parallel evolutionary changes in Pseudocercospora fijiensis and Pseudocercospora eumusae and increased virulence on the banana host.</title>
        <authorList>
            <person name="Chang T.-C."/>
            <person name="Salvucci A."/>
            <person name="Crous P.W."/>
            <person name="Stergiopoulos I."/>
        </authorList>
    </citation>
    <scope>NUCLEOTIDE SEQUENCE [LARGE SCALE GENOMIC DNA]</scope>
    <source>
        <strain evidence="2 3">CBS 114824</strain>
    </source>
</reference>